<feature type="region of interest" description="Disordered" evidence="1">
    <location>
        <begin position="325"/>
        <end position="358"/>
    </location>
</feature>
<feature type="region of interest" description="Disordered" evidence="1">
    <location>
        <begin position="63"/>
        <end position="90"/>
    </location>
</feature>
<feature type="non-terminal residue" evidence="2">
    <location>
        <position position="1"/>
    </location>
</feature>
<dbReference type="RefSeq" id="XP_040704158.1">
    <property type="nucleotide sequence ID" value="XM_040839882.1"/>
</dbReference>
<dbReference type="OrthoDB" id="4424523at2759"/>
<dbReference type="GeneID" id="63755955"/>
<dbReference type="VEuPathDB" id="FungiDB:ASPSYDRAFT_107530"/>
<feature type="compositionally biased region" description="Acidic residues" evidence="1">
    <location>
        <begin position="72"/>
        <end position="82"/>
    </location>
</feature>
<sequence length="421" mass="46709">DTTPLVLDEPTLTLYNRAISNPSSLTDQERRLITRRPPQDEENSLCRNACGLSMDELIAKAINSNNSNNNNNDDDDDDDDDGPGPGHSLSLTLPLSYGEARLLSAGVINVVQKQGFKILSETARLSPGDRDLKDRAMEAATTDDIRIAKQVAWRVLGRWRRARDAATKTLNADDARNIKLASKVPWQEHVLQSSSTSAGVGGCFGLVVFYHENEDEKGRLGSYKSQIGKAIYHSLHYSPALVKDETRTRFALHWVSLPNLTTSASGGDDINNDDMDLTALRRRFSTMVLHDNNENNEIPVAYRRDAFLYLDEEAFCSRETPGPFLWLAEPEPETGPETGPEPQPSTATESRPGTADSQPLKVSIKHIVPTLFARLVQRDLQGEARRKPYRHTSELSRLHAATALDVRHGGDGIWPPPSRLQ</sequence>
<keyword evidence="3" id="KW-1185">Reference proteome</keyword>
<evidence type="ECO:0000313" key="3">
    <source>
        <dbReference type="Proteomes" id="UP000184356"/>
    </source>
</evidence>
<dbReference type="Proteomes" id="UP000184356">
    <property type="component" value="Unassembled WGS sequence"/>
</dbReference>
<proteinExistence type="predicted"/>
<feature type="non-terminal residue" evidence="2">
    <location>
        <position position="421"/>
    </location>
</feature>
<evidence type="ECO:0000313" key="2">
    <source>
        <dbReference type="EMBL" id="OJJ60352.1"/>
    </source>
</evidence>
<dbReference type="EMBL" id="KV878584">
    <property type="protein sequence ID" value="OJJ60352.1"/>
    <property type="molecule type" value="Genomic_DNA"/>
</dbReference>
<organism evidence="2 3">
    <name type="scientific">Aspergillus sydowii CBS 593.65</name>
    <dbReference type="NCBI Taxonomy" id="1036612"/>
    <lineage>
        <taxon>Eukaryota</taxon>
        <taxon>Fungi</taxon>
        <taxon>Dikarya</taxon>
        <taxon>Ascomycota</taxon>
        <taxon>Pezizomycotina</taxon>
        <taxon>Eurotiomycetes</taxon>
        <taxon>Eurotiomycetidae</taxon>
        <taxon>Eurotiales</taxon>
        <taxon>Aspergillaceae</taxon>
        <taxon>Aspergillus</taxon>
        <taxon>Aspergillus subgen. Nidulantes</taxon>
    </lineage>
</organism>
<dbReference type="AlphaFoldDB" id="A0A1L9TLT9"/>
<evidence type="ECO:0000256" key="1">
    <source>
        <dbReference type="SAM" id="MobiDB-lite"/>
    </source>
</evidence>
<accession>A0A1L9TLT9</accession>
<reference evidence="3" key="1">
    <citation type="journal article" date="2017" name="Genome Biol.">
        <title>Comparative genomics reveals high biological diversity and specific adaptations in the industrially and medically important fungal genus Aspergillus.</title>
        <authorList>
            <person name="de Vries R.P."/>
            <person name="Riley R."/>
            <person name="Wiebenga A."/>
            <person name="Aguilar-Osorio G."/>
            <person name="Amillis S."/>
            <person name="Uchima C.A."/>
            <person name="Anderluh G."/>
            <person name="Asadollahi M."/>
            <person name="Askin M."/>
            <person name="Barry K."/>
            <person name="Battaglia E."/>
            <person name="Bayram O."/>
            <person name="Benocci T."/>
            <person name="Braus-Stromeyer S.A."/>
            <person name="Caldana C."/>
            <person name="Canovas D."/>
            <person name="Cerqueira G.C."/>
            <person name="Chen F."/>
            <person name="Chen W."/>
            <person name="Choi C."/>
            <person name="Clum A."/>
            <person name="Dos Santos R.A."/>
            <person name="Damasio A.R."/>
            <person name="Diallinas G."/>
            <person name="Emri T."/>
            <person name="Fekete E."/>
            <person name="Flipphi M."/>
            <person name="Freyberg S."/>
            <person name="Gallo A."/>
            <person name="Gournas C."/>
            <person name="Habgood R."/>
            <person name="Hainaut M."/>
            <person name="Harispe M.L."/>
            <person name="Henrissat B."/>
            <person name="Hilden K.S."/>
            <person name="Hope R."/>
            <person name="Hossain A."/>
            <person name="Karabika E."/>
            <person name="Karaffa L."/>
            <person name="Karanyi Z."/>
            <person name="Krasevec N."/>
            <person name="Kuo A."/>
            <person name="Kusch H."/>
            <person name="LaButti K."/>
            <person name="Lagendijk E.L."/>
            <person name="Lapidus A."/>
            <person name="Levasseur A."/>
            <person name="Lindquist E."/>
            <person name="Lipzen A."/>
            <person name="Logrieco A.F."/>
            <person name="MacCabe A."/>
            <person name="Maekelae M.R."/>
            <person name="Malavazi I."/>
            <person name="Melin P."/>
            <person name="Meyer V."/>
            <person name="Mielnichuk N."/>
            <person name="Miskei M."/>
            <person name="Molnar A.P."/>
            <person name="Mule G."/>
            <person name="Ngan C.Y."/>
            <person name="Orejas M."/>
            <person name="Orosz E."/>
            <person name="Ouedraogo J.P."/>
            <person name="Overkamp K.M."/>
            <person name="Park H.-S."/>
            <person name="Perrone G."/>
            <person name="Piumi F."/>
            <person name="Punt P.J."/>
            <person name="Ram A.F."/>
            <person name="Ramon A."/>
            <person name="Rauscher S."/>
            <person name="Record E."/>
            <person name="Riano-Pachon D.M."/>
            <person name="Robert V."/>
            <person name="Roehrig J."/>
            <person name="Ruller R."/>
            <person name="Salamov A."/>
            <person name="Salih N.S."/>
            <person name="Samson R.A."/>
            <person name="Sandor E."/>
            <person name="Sanguinetti M."/>
            <person name="Schuetze T."/>
            <person name="Sepcic K."/>
            <person name="Shelest E."/>
            <person name="Sherlock G."/>
            <person name="Sophianopoulou V."/>
            <person name="Squina F.M."/>
            <person name="Sun H."/>
            <person name="Susca A."/>
            <person name="Todd R.B."/>
            <person name="Tsang A."/>
            <person name="Unkles S.E."/>
            <person name="van de Wiele N."/>
            <person name="van Rossen-Uffink D."/>
            <person name="Oliveira J.V."/>
            <person name="Vesth T.C."/>
            <person name="Visser J."/>
            <person name="Yu J.-H."/>
            <person name="Zhou M."/>
            <person name="Andersen M.R."/>
            <person name="Archer D.B."/>
            <person name="Baker S.E."/>
            <person name="Benoit I."/>
            <person name="Brakhage A.A."/>
            <person name="Braus G.H."/>
            <person name="Fischer R."/>
            <person name="Frisvad J.C."/>
            <person name="Goldman G.H."/>
            <person name="Houbraken J."/>
            <person name="Oakley B."/>
            <person name="Pocsi I."/>
            <person name="Scazzocchio C."/>
            <person name="Seiboth B."/>
            <person name="vanKuyk P.A."/>
            <person name="Wortman J."/>
            <person name="Dyer P.S."/>
            <person name="Grigoriev I.V."/>
        </authorList>
    </citation>
    <scope>NUCLEOTIDE SEQUENCE [LARGE SCALE GENOMIC DNA]</scope>
    <source>
        <strain evidence="3">CBS 593.65</strain>
    </source>
</reference>
<feature type="compositionally biased region" description="Polar residues" evidence="1">
    <location>
        <begin position="344"/>
        <end position="357"/>
    </location>
</feature>
<dbReference type="STRING" id="1036612.A0A1L9TLT9"/>
<gene>
    <name evidence="2" type="ORF">ASPSYDRAFT_107530</name>
</gene>
<protein>
    <submittedName>
        <fullName evidence="2">Uncharacterized protein</fullName>
    </submittedName>
</protein>
<name>A0A1L9TLT9_9EURO</name>